<reference evidence="1 2" key="1">
    <citation type="submission" date="2018-02" db="EMBL/GenBank/DDBJ databases">
        <title>Genome sequence of the basidiomycete white-rot fungus Phlebia centrifuga.</title>
        <authorList>
            <person name="Granchi Z."/>
            <person name="Peng M."/>
            <person name="de Vries R.P."/>
            <person name="Hilden K."/>
            <person name="Makela M.R."/>
            <person name="Grigoriev I."/>
            <person name="Riley R."/>
        </authorList>
    </citation>
    <scope>NUCLEOTIDE SEQUENCE [LARGE SCALE GENOMIC DNA]</scope>
    <source>
        <strain evidence="1 2">FBCC195</strain>
    </source>
</reference>
<dbReference type="Proteomes" id="UP000186601">
    <property type="component" value="Unassembled WGS sequence"/>
</dbReference>
<evidence type="ECO:0000313" key="1">
    <source>
        <dbReference type="EMBL" id="PSR70473.1"/>
    </source>
</evidence>
<name>A0A2R6NDP2_9APHY</name>
<evidence type="ECO:0000313" key="2">
    <source>
        <dbReference type="Proteomes" id="UP000186601"/>
    </source>
</evidence>
<accession>A0A2R6NDP2</accession>
<organism evidence="1 2">
    <name type="scientific">Hermanssonia centrifuga</name>
    <dbReference type="NCBI Taxonomy" id="98765"/>
    <lineage>
        <taxon>Eukaryota</taxon>
        <taxon>Fungi</taxon>
        <taxon>Dikarya</taxon>
        <taxon>Basidiomycota</taxon>
        <taxon>Agaricomycotina</taxon>
        <taxon>Agaricomycetes</taxon>
        <taxon>Polyporales</taxon>
        <taxon>Meruliaceae</taxon>
        <taxon>Hermanssonia</taxon>
    </lineage>
</organism>
<dbReference type="EMBL" id="MLYV02001350">
    <property type="protein sequence ID" value="PSR70473.1"/>
    <property type="molecule type" value="Genomic_DNA"/>
</dbReference>
<proteinExistence type="predicted"/>
<dbReference type="AlphaFoldDB" id="A0A2R6NDP2"/>
<gene>
    <name evidence="1" type="ORF">PHLCEN_2v13624</name>
</gene>
<sequence>MTLRQRIPFKFPAEGEEDDGHIMDEQEQEEVIHQLKIQSDSQNAQYNFLLQIVIALSLVL</sequence>
<comment type="caution">
    <text evidence="1">The sequence shown here is derived from an EMBL/GenBank/DDBJ whole genome shotgun (WGS) entry which is preliminary data.</text>
</comment>
<protein>
    <submittedName>
        <fullName evidence="1">Uncharacterized protein</fullName>
    </submittedName>
</protein>
<dbReference type="OrthoDB" id="3358048at2759"/>
<keyword evidence="2" id="KW-1185">Reference proteome</keyword>